<accession>A0A6J5QVC5</accession>
<gene>
    <name evidence="1" type="ORF">UFOVP1119_31</name>
    <name evidence="2" type="ORF">UFOVP1238_5</name>
</gene>
<evidence type="ECO:0008006" key="3">
    <source>
        <dbReference type="Google" id="ProtNLM"/>
    </source>
</evidence>
<sequence>MQTFLPSGNSLFAAQALDNKRLNKQILEGYQILNVLAGNSIGWRNHPAVLMWKGHEGALLDYIKDMITEAKYRGIKTENNEANINRISSKSWNFEKPSWMQDKEKLAKVVATHRANLYRKDPIYYAEYANAVDSRFNKPCCDKCLYFWPTHPRKVNK</sequence>
<protein>
    <recommendedName>
        <fullName evidence="3">Pyrimidine dimer DNA glycosylase</fullName>
    </recommendedName>
</protein>
<organism evidence="1">
    <name type="scientific">uncultured Caudovirales phage</name>
    <dbReference type="NCBI Taxonomy" id="2100421"/>
    <lineage>
        <taxon>Viruses</taxon>
        <taxon>Duplodnaviria</taxon>
        <taxon>Heunggongvirae</taxon>
        <taxon>Uroviricota</taxon>
        <taxon>Caudoviricetes</taxon>
        <taxon>Peduoviridae</taxon>
        <taxon>Maltschvirus</taxon>
        <taxon>Maltschvirus maltsch</taxon>
    </lineage>
</organism>
<name>A0A6J5QVC5_9CAUD</name>
<dbReference type="EMBL" id="LR797076">
    <property type="protein sequence ID" value="CAB4185321.1"/>
    <property type="molecule type" value="Genomic_DNA"/>
</dbReference>
<dbReference type="Pfam" id="PF03013">
    <property type="entry name" value="Pyr_excise"/>
    <property type="match status" value="1"/>
</dbReference>
<dbReference type="InterPro" id="IPR004260">
    <property type="entry name" value="Pyr-dimer_DNA_glycosylase"/>
</dbReference>
<evidence type="ECO:0000313" key="2">
    <source>
        <dbReference type="EMBL" id="CAB4193027.1"/>
    </source>
</evidence>
<proteinExistence type="predicted"/>
<evidence type="ECO:0000313" key="1">
    <source>
        <dbReference type="EMBL" id="CAB4185321.1"/>
    </source>
</evidence>
<dbReference type="EMBL" id="LR797198">
    <property type="protein sequence ID" value="CAB4193027.1"/>
    <property type="molecule type" value="Genomic_DNA"/>
</dbReference>
<reference evidence="1" key="1">
    <citation type="submission" date="2020-05" db="EMBL/GenBank/DDBJ databases">
        <authorList>
            <person name="Chiriac C."/>
            <person name="Salcher M."/>
            <person name="Ghai R."/>
            <person name="Kavagutti S V."/>
        </authorList>
    </citation>
    <scope>NUCLEOTIDE SEQUENCE</scope>
</reference>